<accession>A0ABR1U4D5</accession>
<dbReference type="Pfam" id="PF06722">
    <property type="entry name" value="EryCIII-like_C"/>
    <property type="match status" value="1"/>
</dbReference>
<dbReference type="InterPro" id="IPR050426">
    <property type="entry name" value="Glycosyltransferase_28"/>
</dbReference>
<comment type="caution">
    <text evidence="3">The sequence shown here is derived from an EMBL/GenBank/DDBJ whole genome shotgun (WGS) entry which is preliminary data.</text>
</comment>
<dbReference type="PANTHER" id="PTHR48050:SF13">
    <property type="entry name" value="STEROL 3-BETA-GLUCOSYLTRANSFERASE UGT80A2"/>
    <property type="match status" value="1"/>
</dbReference>
<gene>
    <name evidence="3" type="ORF">PG996_013041</name>
</gene>
<proteinExistence type="predicted"/>
<reference evidence="3 4" key="1">
    <citation type="submission" date="2023-01" db="EMBL/GenBank/DDBJ databases">
        <title>Analysis of 21 Apiospora genomes using comparative genomics revels a genus with tremendous synthesis potential of carbohydrate active enzymes and secondary metabolites.</title>
        <authorList>
            <person name="Sorensen T."/>
        </authorList>
    </citation>
    <scope>NUCLEOTIDE SEQUENCE [LARGE SCALE GENOMIC DNA]</scope>
    <source>
        <strain evidence="3 4">CBS 83171</strain>
    </source>
</reference>
<dbReference type="SUPFAM" id="SSF53756">
    <property type="entry name" value="UDP-Glycosyltransferase/glycogen phosphorylase"/>
    <property type="match status" value="1"/>
</dbReference>
<organism evidence="3 4">
    <name type="scientific">Apiospora saccharicola</name>
    <dbReference type="NCBI Taxonomy" id="335842"/>
    <lineage>
        <taxon>Eukaryota</taxon>
        <taxon>Fungi</taxon>
        <taxon>Dikarya</taxon>
        <taxon>Ascomycota</taxon>
        <taxon>Pezizomycotina</taxon>
        <taxon>Sordariomycetes</taxon>
        <taxon>Xylariomycetidae</taxon>
        <taxon>Amphisphaeriales</taxon>
        <taxon>Apiosporaceae</taxon>
        <taxon>Apiospora</taxon>
    </lineage>
</organism>
<dbReference type="Gene3D" id="3.40.50.2000">
    <property type="entry name" value="Glycogen Phosphorylase B"/>
    <property type="match status" value="2"/>
</dbReference>
<dbReference type="InterPro" id="IPR010610">
    <property type="entry name" value="EryCIII-like_C"/>
</dbReference>
<feature type="domain" description="Erythromycin biosynthesis protein CIII-like C-terminal" evidence="2">
    <location>
        <begin position="301"/>
        <end position="416"/>
    </location>
</feature>
<dbReference type="CDD" id="cd03784">
    <property type="entry name" value="GT1_Gtf-like"/>
    <property type="match status" value="1"/>
</dbReference>
<evidence type="ECO:0000259" key="2">
    <source>
        <dbReference type="Pfam" id="PF06722"/>
    </source>
</evidence>
<evidence type="ECO:0000256" key="1">
    <source>
        <dbReference type="ARBA" id="ARBA00022679"/>
    </source>
</evidence>
<keyword evidence="4" id="KW-1185">Reference proteome</keyword>
<dbReference type="InterPro" id="IPR002213">
    <property type="entry name" value="UDP_glucos_trans"/>
</dbReference>
<evidence type="ECO:0000313" key="3">
    <source>
        <dbReference type="EMBL" id="KAK8053740.1"/>
    </source>
</evidence>
<evidence type="ECO:0000313" key="4">
    <source>
        <dbReference type="Proteomes" id="UP001446871"/>
    </source>
</evidence>
<keyword evidence="1" id="KW-0808">Transferase</keyword>
<dbReference type="Proteomes" id="UP001446871">
    <property type="component" value="Unassembled WGS sequence"/>
</dbReference>
<dbReference type="PANTHER" id="PTHR48050">
    <property type="entry name" value="STEROL 3-BETA-GLUCOSYLTRANSFERASE"/>
    <property type="match status" value="1"/>
</dbReference>
<protein>
    <recommendedName>
        <fullName evidence="2">Erythromycin biosynthesis protein CIII-like C-terminal domain-containing protein</fullName>
    </recommendedName>
</protein>
<name>A0ABR1U4D5_9PEZI</name>
<dbReference type="EMBL" id="JAQQWM010000008">
    <property type="protein sequence ID" value="KAK8053740.1"/>
    <property type="molecule type" value="Genomic_DNA"/>
</dbReference>
<sequence>MSTPTNVPSMTGAQQPQWKFLLHTFYATGHVLPMQAVAQALVRRGHEVVWLASPDQQARVEASGARFVATEEVVKADAVLKTTEPTTLEGCAEVLLGGRLTAQVADLRRVLKSYKPDCLLNDALPQGAAALYDLGEVPFFATLGVVPMYLPGAGEHAPTSALGTLLSQHAWTLPVINPQREALGLKLLTESDVVQYSAQLHIQASCPSLEYHQPMPQTHYVGPLVSQPTQAPDLPVWWDDVLAAAADGKHIIGITQGTFAMDPTSLLIPAIEALRDDPTLLLVVPSPHEAAIRAQLSSAKTETDNVRIASWVPYDQLLPLCSALVTNGGYGSVTQALAAGVALVCAGTSEDKKDTAARVRHVGAGIDLGTEKPSAESMREAVRAVLEDPMYRKGAVQIRDELRAQGGAAEAARVLEEGVARTRLQKREEGGAGRKE</sequence>